<dbReference type="Proteomes" id="UP000255163">
    <property type="component" value="Unassembled WGS sequence"/>
</dbReference>
<gene>
    <name evidence="1" type="ORF">NCTC12123_05830</name>
</gene>
<organism evidence="1 2">
    <name type="scientific">Enterobacter asburiae</name>
    <dbReference type="NCBI Taxonomy" id="61645"/>
    <lineage>
        <taxon>Bacteria</taxon>
        <taxon>Pseudomonadati</taxon>
        <taxon>Pseudomonadota</taxon>
        <taxon>Gammaproteobacteria</taxon>
        <taxon>Enterobacterales</taxon>
        <taxon>Enterobacteriaceae</taxon>
        <taxon>Enterobacter</taxon>
        <taxon>Enterobacter cloacae complex</taxon>
    </lineage>
</organism>
<evidence type="ECO:0000313" key="1">
    <source>
        <dbReference type="EMBL" id="STD26892.1"/>
    </source>
</evidence>
<sequence length="55" mass="6093">MTVGDRAAQHVEFTLIDFASGMSASQHIARETLACEQLYVCQGLRGKRFVHINQG</sequence>
<reference evidence="1 2" key="1">
    <citation type="submission" date="2018-06" db="EMBL/GenBank/DDBJ databases">
        <authorList>
            <consortium name="Pathogen Informatics"/>
            <person name="Doyle S."/>
        </authorList>
    </citation>
    <scope>NUCLEOTIDE SEQUENCE [LARGE SCALE GENOMIC DNA]</scope>
    <source>
        <strain evidence="1 2">NCTC12123</strain>
    </source>
</reference>
<protein>
    <submittedName>
        <fullName evidence="1">Uncharacterized protein</fullName>
    </submittedName>
</protein>
<name>A0A376FLP8_ENTAS</name>
<accession>A0A376FLP8</accession>
<dbReference type="EMBL" id="UFYI01000007">
    <property type="protein sequence ID" value="STD26892.1"/>
    <property type="molecule type" value="Genomic_DNA"/>
</dbReference>
<proteinExistence type="predicted"/>
<dbReference type="AlphaFoldDB" id="A0A376FLP8"/>
<evidence type="ECO:0000313" key="2">
    <source>
        <dbReference type="Proteomes" id="UP000255163"/>
    </source>
</evidence>